<keyword evidence="3" id="KW-1185">Reference proteome</keyword>
<reference evidence="2 3" key="1">
    <citation type="submission" date="2023-05" db="EMBL/GenBank/DDBJ databases">
        <title>Genome sequence of Pinibacter sp. MAH-24.</title>
        <authorList>
            <person name="Huq M.A."/>
        </authorList>
    </citation>
    <scope>NUCLEOTIDE SEQUENCE [LARGE SCALE GENOMIC DNA]</scope>
    <source>
        <strain evidence="2 3">MAH-24</strain>
    </source>
</reference>
<comment type="caution">
    <text evidence="2">The sequence shown here is derived from an EMBL/GenBank/DDBJ whole genome shotgun (WGS) entry which is preliminary data.</text>
</comment>
<keyword evidence="1" id="KW-0732">Signal</keyword>
<accession>A0ABT6RFR1</accession>
<dbReference type="Proteomes" id="UP001226434">
    <property type="component" value="Unassembled WGS sequence"/>
</dbReference>
<organism evidence="2 3">
    <name type="scientific">Pinibacter soli</name>
    <dbReference type="NCBI Taxonomy" id="3044211"/>
    <lineage>
        <taxon>Bacteria</taxon>
        <taxon>Pseudomonadati</taxon>
        <taxon>Bacteroidota</taxon>
        <taxon>Chitinophagia</taxon>
        <taxon>Chitinophagales</taxon>
        <taxon>Chitinophagaceae</taxon>
        <taxon>Pinibacter</taxon>
    </lineage>
</organism>
<evidence type="ECO:0000313" key="2">
    <source>
        <dbReference type="EMBL" id="MDI3321373.1"/>
    </source>
</evidence>
<evidence type="ECO:0000313" key="3">
    <source>
        <dbReference type="Proteomes" id="UP001226434"/>
    </source>
</evidence>
<gene>
    <name evidence="2" type="ORF">QJ048_16380</name>
</gene>
<name>A0ABT6RFR1_9BACT</name>
<evidence type="ECO:0000256" key="1">
    <source>
        <dbReference type="SAM" id="SignalP"/>
    </source>
</evidence>
<sequence length="96" mass="10485">MKKYLLGFIALVTAITLNSFTVKTSKHPTITKNFTYTAYPNDSHASDPNYYTLTGHDGTDDLDCPDGNSHRCGVIAQDDGTGLPDLTQAFTIVTRN</sequence>
<protein>
    <submittedName>
        <fullName evidence="2">Uncharacterized protein</fullName>
    </submittedName>
</protein>
<proteinExistence type="predicted"/>
<feature type="chain" id="PRO_5045918371" evidence="1">
    <location>
        <begin position="20"/>
        <end position="96"/>
    </location>
</feature>
<dbReference type="RefSeq" id="WP_282335482.1">
    <property type="nucleotide sequence ID" value="NZ_JASBRG010000007.1"/>
</dbReference>
<dbReference type="EMBL" id="JASBRG010000007">
    <property type="protein sequence ID" value="MDI3321373.1"/>
    <property type="molecule type" value="Genomic_DNA"/>
</dbReference>
<feature type="signal peptide" evidence="1">
    <location>
        <begin position="1"/>
        <end position="19"/>
    </location>
</feature>